<dbReference type="AlphaFoldDB" id="A0A919H016"/>
<gene>
    <name evidence="2" type="ORF">Sxan_44230</name>
</gene>
<name>A0A919H016_9ACTN</name>
<dbReference type="Pfam" id="PF06013">
    <property type="entry name" value="WXG100"/>
    <property type="match status" value="1"/>
</dbReference>
<dbReference type="Proteomes" id="UP000600026">
    <property type="component" value="Unassembled WGS sequence"/>
</dbReference>
<dbReference type="InterPro" id="IPR010310">
    <property type="entry name" value="T7SS_ESAT-6-like"/>
</dbReference>
<accession>A0A919H016</accession>
<feature type="region of interest" description="Disordered" evidence="1">
    <location>
        <begin position="99"/>
        <end position="120"/>
    </location>
</feature>
<reference evidence="2" key="1">
    <citation type="submission" date="2020-09" db="EMBL/GenBank/DDBJ databases">
        <title>Whole genome shotgun sequence of Streptomyces xanthophaeus NBRC 12829.</title>
        <authorList>
            <person name="Komaki H."/>
            <person name="Tamura T."/>
        </authorList>
    </citation>
    <scope>NUCLEOTIDE SEQUENCE</scope>
    <source>
        <strain evidence="2">NBRC 12829</strain>
    </source>
</reference>
<comment type="caution">
    <text evidence="2">The sequence shown here is derived from an EMBL/GenBank/DDBJ whole genome shotgun (WGS) entry which is preliminary data.</text>
</comment>
<dbReference type="InterPro" id="IPR036689">
    <property type="entry name" value="ESAT-6-like_sf"/>
</dbReference>
<dbReference type="EMBL" id="BNEE01000006">
    <property type="protein sequence ID" value="GHI87059.1"/>
    <property type="molecule type" value="Genomic_DNA"/>
</dbReference>
<evidence type="ECO:0000313" key="2">
    <source>
        <dbReference type="EMBL" id="GHI87059.1"/>
    </source>
</evidence>
<dbReference type="RefSeq" id="WP_031144006.1">
    <property type="nucleotide sequence ID" value="NZ_BNEE01000006.1"/>
</dbReference>
<sequence>MSTGTFGLADDPVVQAKNKIAETANAVTKQSRELADILATVSAGWTGVGAQAFGRAQEVINTDHDEIRRLLGVLHNAVSQTKNLSNAQDEEVRAAFARAAAEGGQTPPPPPPNNSALNGV</sequence>
<dbReference type="SUPFAM" id="SSF140453">
    <property type="entry name" value="EsxAB dimer-like"/>
    <property type="match status" value="1"/>
</dbReference>
<organism evidence="2 3">
    <name type="scientific">Streptomyces xanthophaeus</name>
    <dbReference type="NCBI Taxonomy" id="67385"/>
    <lineage>
        <taxon>Bacteria</taxon>
        <taxon>Bacillati</taxon>
        <taxon>Actinomycetota</taxon>
        <taxon>Actinomycetes</taxon>
        <taxon>Kitasatosporales</taxon>
        <taxon>Streptomycetaceae</taxon>
        <taxon>Streptomyces</taxon>
    </lineage>
</organism>
<evidence type="ECO:0000256" key="1">
    <source>
        <dbReference type="SAM" id="MobiDB-lite"/>
    </source>
</evidence>
<evidence type="ECO:0008006" key="4">
    <source>
        <dbReference type="Google" id="ProtNLM"/>
    </source>
</evidence>
<proteinExistence type="predicted"/>
<evidence type="ECO:0000313" key="3">
    <source>
        <dbReference type="Proteomes" id="UP000600026"/>
    </source>
</evidence>
<dbReference type="Gene3D" id="1.10.287.1060">
    <property type="entry name" value="ESAT-6-like"/>
    <property type="match status" value="1"/>
</dbReference>
<protein>
    <recommendedName>
        <fullName evidence="4">WXG100 family type VII secretion target</fullName>
    </recommendedName>
</protein>
<keyword evidence="3" id="KW-1185">Reference proteome</keyword>
<dbReference type="OrthoDB" id="4262802at2"/>